<dbReference type="EMBL" id="OU015569">
    <property type="protein sequence ID" value="CAG5094172.1"/>
    <property type="molecule type" value="Genomic_DNA"/>
</dbReference>
<evidence type="ECO:0000256" key="3">
    <source>
        <dbReference type="ARBA" id="ARBA00022692"/>
    </source>
</evidence>
<dbReference type="Pfam" id="PF10233">
    <property type="entry name" value="Cg6151-P"/>
    <property type="match status" value="1"/>
</dbReference>
<evidence type="ECO:0000256" key="2">
    <source>
        <dbReference type="ARBA" id="ARBA00010023"/>
    </source>
</evidence>
<dbReference type="Proteomes" id="UP001158576">
    <property type="component" value="Chromosome XSR"/>
</dbReference>
<keyword evidence="8" id="KW-1185">Reference proteome</keyword>
<sequence length="157" mass="16769">MADNSTEEEQTVWWLRWLTRGVGTLGAISAGIGGVFMILTGFLHITSIVAGCVMLLLAFIMCVLEATIICSGVSFAQPLIQRIDSIKNWHRGATYCGLSVIAIGLGWNSILTAVGSLAIPFACGTLYGMMALGKKGDREAMMNAASGNNYTQFDNEP</sequence>
<dbReference type="PANTHER" id="PTHR13314:SF2">
    <property type="entry name" value="CALCIUM CHANNEL FLOWER HOMOLOG"/>
    <property type="match status" value="1"/>
</dbReference>
<feature type="transmembrane region" description="Helical" evidence="6">
    <location>
        <begin position="21"/>
        <end position="42"/>
    </location>
</feature>
<comment type="subcellular location">
    <subcellularLocation>
        <location evidence="1">Endomembrane system</location>
        <topology evidence="1">Multi-pass membrane protein</topology>
    </subcellularLocation>
</comment>
<dbReference type="SMART" id="SM01077">
    <property type="entry name" value="Cg6151-P"/>
    <property type="match status" value="1"/>
</dbReference>
<keyword evidence="4 6" id="KW-1133">Transmembrane helix</keyword>
<evidence type="ECO:0000313" key="7">
    <source>
        <dbReference type="EMBL" id="CAG5094172.1"/>
    </source>
</evidence>
<protein>
    <submittedName>
        <fullName evidence="7">Oidioi.mRNA.OKI2018_I69.XSR.g13312.t1.cds</fullName>
    </submittedName>
</protein>
<organism evidence="7 8">
    <name type="scientific">Oikopleura dioica</name>
    <name type="common">Tunicate</name>
    <dbReference type="NCBI Taxonomy" id="34765"/>
    <lineage>
        <taxon>Eukaryota</taxon>
        <taxon>Metazoa</taxon>
        <taxon>Chordata</taxon>
        <taxon>Tunicata</taxon>
        <taxon>Appendicularia</taxon>
        <taxon>Copelata</taxon>
        <taxon>Oikopleuridae</taxon>
        <taxon>Oikopleura</taxon>
    </lineage>
</organism>
<evidence type="ECO:0000313" key="8">
    <source>
        <dbReference type="Proteomes" id="UP001158576"/>
    </source>
</evidence>
<reference evidence="7 8" key="1">
    <citation type="submission" date="2021-04" db="EMBL/GenBank/DDBJ databases">
        <authorList>
            <person name="Bliznina A."/>
        </authorList>
    </citation>
    <scope>NUCLEOTIDE SEQUENCE [LARGE SCALE GENOMIC DNA]</scope>
</reference>
<keyword evidence="3 6" id="KW-0812">Transmembrane</keyword>
<dbReference type="PANTHER" id="PTHR13314">
    <property type="entry name" value="CALCIUM CHANNEL FLOWER HOMOLOG"/>
    <property type="match status" value="1"/>
</dbReference>
<accession>A0ABN7S6I2</accession>
<dbReference type="InterPro" id="IPR019365">
    <property type="entry name" value="TVP18/Ca-channel_flower"/>
</dbReference>
<evidence type="ECO:0000256" key="6">
    <source>
        <dbReference type="SAM" id="Phobius"/>
    </source>
</evidence>
<feature type="transmembrane region" description="Helical" evidence="6">
    <location>
        <begin position="48"/>
        <end position="76"/>
    </location>
</feature>
<comment type="similarity">
    <text evidence="2">Belongs to the calcium channel flower family.</text>
</comment>
<feature type="transmembrane region" description="Helical" evidence="6">
    <location>
        <begin position="113"/>
        <end position="132"/>
    </location>
</feature>
<evidence type="ECO:0000256" key="4">
    <source>
        <dbReference type="ARBA" id="ARBA00022989"/>
    </source>
</evidence>
<keyword evidence="5 6" id="KW-0472">Membrane</keyword>
<gene>
    <name evidence="7" type="ORF">OKIOD_LOCUS4870</name>
</gene>
<proteinExistence type="inferred from homology"/>
<name>A0ABN7S6I2_OIKDI</name>
<evidence type="ECO:0000256" key="1">
    <source>
        <dbReference type="ARBA" id="ARBA00004127"/>
    </source>
</evidence>
<feature type="transmembrane region" description="Helical" evidence="6">
    <location>
        <begin position="88"/>
        <end position="107"/>
    </location>
</feature>
<evidence type="ECO:0000256" key="5">
    <source>
        <dbReference type="ARBA" id="ARBA00023136"/>
    </source>
</evidence>